<dbReference type="Pfam" id="PF05406">
    <property type="entry name" value="WGR"/>
    <property type="match status" value="1"/>
</dbReference>
<dbReference type="PANTHER" id="PTHR10459">
    <property type="entry name" value="DNA LIGASE"/>
    <property type="match status" value="1"/>
</dbReference>
<dbReference type="SUPFAM" id="SSF142921">
    <property type="entry name" value="WGR domain-like"/>
    <property type="match status" value="1"/>
</dbReference>
<dbReference type="PROSITE" id="PS51977">
    <property type="entry name" value="WGR"/>
    <property type="match status" value="1"/>
</dbReference>
<sequence length="544" mass="60886">MAPAKRKRGAAQTSKKAQKKTQQQKAKSQPNVKVDETFSDDNANATGATVYIDAKDVIWDAALNQTNIGESSTNTPQFYFVQILRSKNGKQFYTHTRWGRVGELGQAKTVGPTSLESAIKEFEKKFKDKTGLAWDDRNEDSKGGKKYTYLEKNYDDDEEEEETDTKQDDSVKSKLPLATQRLIELIFNENHFNAALEDLGYNKEKLPLGKLSKSTIKTGFKYLQELGSLIKHPSLAQNKYQQTQKAALESFSNKYYSTIPHITGRVAPPTIDDNDKLRVEVAMLDTLTDMSVANTIMKARDNSRDAESVALIDKRYQDLGLSEMTPLEHDSKEYNELAKYLLESSGTTHNLRYRLEDIFRVERAGEKERFKASRFAKVKDSNKLLLWHGSRTSNYGGILSQGLRIAPPEAPMNGYAFGKGVYLADCSSKSANYCRASMSGGTGLLLLCEAELSNPMYEISSGDSNAQDLSQKYGAIATKGVGRTVPQKWKDAGCVHKDLKGVKMPDGPVGDNKTLKQSGYLLYNEYIAYDVSQLRLRYLLKVSM</sequence>
<dbReference type="PANTHER" id="PTHR10459:SF60">
    <property type="entry name" value="POLY [ADP-RIBOSE] POLYMERASE 2"/>
    <property type="match status" value="1"/>
</dbReference>
<evidence type="ECO:0000256" key="7">
    <source>
        <dbReference type="ARBA" id="ARBA00022765"/>
    </source>
</evidence>
<reference evidence="20 21" key="1">
    <citation type="submission" date="2013-03" db="EMBL/GenBank/DDBJ databases">
        <title>The Genome Sequence of Phialophora europaea CBS 101466.</title>
        <authorList>
            <consortium name="The Broad Institute Genomics Platform"/>
            <person name="Cuomo C."/>
            <person name="de Hoog S."/>
            <person name="Gorbushina A."/>
            <person name="Walker B."/>
            <person name="Young S.K."/>
            <person name="Zeng Q."/>
            <person name="Gargeya S."/>
            <person name="Fitzgerald M."/>
            <person name="Haas B."/>
            <person name="Abouelleil A."/>
            <person name="Allen A.W."/>
            <person name="Alvarado L."/>
            <person name="Arachchi H.M."/>
            <person name="Berlin A.M."/>
            <person name="Chapman S.B."/>
            <person name="Gainer-Dewar J."/>
            <person name="Goldberg J."/>
            <person name="Griggs A."/>
            <person name="Gujja S."/>
            <person name="Hansen M."/>
            <person name="Howarth C."/>
            <person name="Imamovic A."/>
            <person name="Ireland A."/>
            <person name="Larimer J."/>
            <person name="McCowan C."/>
            <person name="Murphy C."/>
            <person name="Pearson M."/>
            <person name="Poon T.W."/>
            <person name="Priest M."/>
            <person name="Roberts A."/>
            <person name="Saif S."/>
            <person name="Shea T."/>
            <person name="Sisk P."/>
            <person name="Sykes S."/>
            <person name="Wortman J."/>
            <person name="Nusbaum C."/>
            <person name="Birren B."/>
        </authorList>
    </citation>
    <scope>NUCLEOTIDE SEQUENCE [LARGE SCALE GENOMIC DNA]</scope>
    <source>
        <strain evidence="20 21">CBS 101466</strain>
    </source>
</reference>
<dbReference type="GO" id="GO:1990404">
    <property type="term" value="F:NAD+-protein mono-ADP-ribosyltransferase activity"/>
    <property type="evidence" value="ECO:0007669"/>
    <property type="project" value="TreeGrafter"/>
</dbReference>
<evidence type="ECO:0000313" key="21">
    <source>
        <dbReference type="Proteomes" id="UP000030752"/>
    </source>
</evidence>
<dbReference type="GeneID" id="19968518"/>
<keyword evidence="10 15" id="KW-0520">NAD</keyword>
<dbReference type="GO" id="GO:0008270">
    <property type="term" value="F:zinc ion binding"/>
    <property type="evidence" value="ECO:0007669"/>
    <property type="project" value="UniProtKB-KW"/>
</dbReference>
<evidence type="ECO:0000256" key="11">
    <source>
        <dbReference type="ARBA" id="ARBA00023125"/>
    </source>
</evidence>
<dbReference type="Gene3D" id="2.20.140.10">
    <property type="entry name" value="WGR domain"/>
    <property type="match status" value="1"/>
</dbReference>
<dbReference type="Pfam" id="PF00644">
    <property type="entry name" value="PARP"/>
    <property type="match status" value="1"/>
</dbReference>
<keyword evidence="3 15" id="KW-0808">Transferase</keyword>
<dbReference type="InterPro" id="IPR036616">
    <property type="entry name" value="Poly(ADP-ribose)pol_reg_dom_sf"/>
</dbReference>
<dbReference type="eggNOG" id="KOG1037">
    <property type="taxonomic scope" value="Eukaryota"/>
</dbReference>
<dbReference type="GO" id="GO:0003950">
    <property type="term" value="F:NAD+ poly-ADP-ribosyltransferase activity"/>
    <property type="evidence" value="ECO:0007669"/>
    <property type="project" value="UniProtKB-UniRule"/>
</dbReference>
<dbReference type="InterPro" id="IPR004102">
    <property type="entry name" value="Poly(ADP-ribose)pol_reg_dom"/>
</dbReference>
<dbReference type="Gene3D" id="1.20.142.10">
    <property type="entry name" value="Poly(ADP-ribose) polymerase, regulatory domain"/>
    <property type="match status" value="1"/>
</dbReference>
<dbReference type="PROSITE" id="PS51060">
    <property type="entry name" value="PARP_ALPHA_HD"/>
    <property type="match status" value="1"/>
</dbReference>
<keyword evidence="2 15" id="KW-0328">Glycosyltransferase</keyword>
<dbReference type="GO" id="GO:0003677">
    <property type="term" value="F:DNA binding"/>
    <property type="evidence" value="ECO:0007669"/>
    <property type="project" value="UniProtKB-KW"/>
</dbReference>
<keyword evidence="8" id="KW-0863">Zinc-finger</keyword>
<keyword evidence="6" id="KW-0677">Repeat</keyword>
<feature type="domain" description="PARP alpha-helical" evidence="18">
    <location>
        <begin position="172"/>
        <end position="298"/>
    </location>
</feature>
<dbReference type="PROSITE" id="PS51059">
    <property type="entry name" value="PARP_CATALYTIC"/>
    <property type="match status" value="1"/>
</dbReference>
<dbReference type="SUPFAM" id="SSF56399">
    <property type="entry name" value="ADP-ribosylation"/>
    <property type="match status" value="1"/>
</dbReference>
<evidence type="ECO:0000259" key="18">
    <source>
        <dbReference type="PROSITE" id="PS51060"/>
    </source>
</evidence>
<dbReference type="STRING" id="1220924.W2SGJ0"/>
<dbReference type="InterPro" id="IPR012317">
    <property type="entry name" value="Poly(ADP-ribose)pol_cat_dom"/>
</dbReference>
<feature type="region of interest" description="Disordered" evidence="16">
    <location>
        <begin position="152"/>
        <end position="172"/>
    </location>
</feature>
<evidence type="ECO:0000256" key="12">
    <source>
        <dbReference type="ARBA" id="ARBA00023242"/>
    </source>
</evidence>
<accession>W2SGJ0</accession>
<proteinExistence type="inferred from homology"/>
<dbReference type="CDD" id="cd07997">
    <property type="entry name" value="WGR_PARP"/>
    <property type="match status" value="1"/>
</dbReference>
<dbReference type="AlphaFoldDB" id="W2SGJ0"/>
<evidence type="ECO:0000256" key="8">
    <source>
        <dbReference type="ARBA" id="ARBA00022771"/>
    </source>
</evidence>
<evidence type="ECO:0000256" key="6">
    <source>
        <dbReference type="ARBA" id="ARBA00022737"/>
    </source>
</evidence>
<keyword evidence="5" id="KW-0479">Metal-binding</keyword>
<dbReference type="OrthoDB" id="2017365at2759"/>
<name>W2SGJ0_CYPE1</name>
<evidence type="ECO:0000256" key="13">
    <source>
        <dbReference type="ARBA" id="ARBA00024347"/>
    </source>
</evidence>
<dbReference type="EC" id="2.4.2.-" evidence="15"/>
<evidence type="ECO:0000259" key="17">
    <source>
        <dbReference type="PROSITE" id="PS51059"/>
    </source>
</evidence>
<gene>
    <name evidence="20" type="ORF">HMPREF1541_01179</name>
</gene>
<dbReference type="FunFam" id="2.20.140.10:FF:000001">
    <property type="entry name" value="Poly [ADP-ribose] polymerase"/>
    <property type="match status" value="1"/>
</dbReference>
<dbReference type="FunFam" id="1.20.142.10:FF:000002">
    <property type="entry name" value="Poly [ADP-ribose] polymerase"/>
    <property type="match status" value="1"/>
</dbReference>
<keyword evidence="7" id="KW-0013">ADP-ribosylation</keyword>
<evidence type="ECO:0000313" key="20">
    <source>
        <dbReference type="EMBL" id="ETN46989.1"/>
    </source>
</evidence>
<dbReference type="HOGENOM" id="CLU_004841_2_0_1"/>
<dbReference type="EMBL" id="KB822711">
    <property type="protein sequence ID" value="ETN46989.1"/>
    <property type="molecule type" value="Genomic_DNA"/>
</dbReference>
<evidence type="ECO:0000256" key="16">
    <source>
        <dbReference type="SAM" id="MobiDB-lite"/>
    </source>
</evidence>
<organism evidence="20 21">
    <name type="scientific">Cyphellophora europaea (strain CBS 101466)</name>
    <name type="common">Phialophora europaea</name>
    <dbReference type="NCBI Taxonomy" id="1220924"/>
    <lineage>
        <taxon>Eukaryota</taxon>
        <taxon>Fungi</taxon>
        <taxon>Dikarya</taxon>
        <taxon>Ascomycota</taxon>
        <taxon>Pezizomycotina</taxon>
        <taxon>Eurotiomycetes</taxon>
        <taxon>Chaetothyriomycetidae</taxon>
        <taxon>Chaetothyriales</taxon>
        <taxon>Cyphellophoraceae</taxon>
        <taxon>Cyphellophora</taxon>
    </lineage>
</organism>
<dbReference type="SMART" id="SM00773">
    <property type="entry name" value="WGR"/>
    <property type="match status" value="1"/>
</dbReference>
<comment type="catalytic activity">
    <reaction evidence="14">
        <text>NAD(+) + (ADP-D-ribosyl)n-acceptor = nicotinamide + (ADP-D-ribosyl)n+1-acceptor + H(+).</text>
        <dbReference type="EC" id="2.4.2.30"/>
    </reaction>
</comment>
<feature type="region of interest" description="Disordered" evidence="16">
    <location>
        <begin position="1"/>
        <end position="40"/>
    </location>
</feature>
<keyword evidence="21" id="KW-1185">Reference proteome</keyword>
<dbReference type="InParanoid" id="W2SGJ0"/>
<dbReference type="GO" id="GO:0006302">
    <property type="term" value="P:double-strand break repair"/>
    <property type="evidence" value="ECO:0007669"/>
    <property type="project" value="TreeGrafter"/>
</dbReference>
<dbReference type="GO" id="GO:0016779">
    <property type="term" value="F:nucleotidyltransferase activity"/>
    <property type="evidence" value="ECO:0007669"/>
    <property type="project" value="UniProtKB-KW"/>
</dbReference>
<dbReference type="InterPro" id="IPR008893">
    <property type="entry name" value="WGR_domain"/>
</dbReference>
<keyword evidence="11" id="KW-0238">DNA-binding</keyword>
<feature type="compositionally biased region" description="Acidic residues" evidence="16">
    <location>
        <begin position="154"/>
        <end position="163"/>
    </location>
</feature>
<dbReference type="GO" id="GO:0070212">
    <property type="term" value="P:protein poly-ADP-ribosylation"/>
    <property type="evidence" value="ECO:0007669"/>
    <property type="project" value="TreeGrafter"/>
</dbReference>
<dbReference type="Proteomes" id="UP000030752">
    <property type="component" value="Unassembled WGS sequence"/>
</dbReference>
<dbReference type="Pfam" id="PF02877">
    <property type="entry name" value="PARP_reg"/>
    <property type="match status" value="1"/>
</dbReference>
<comment type="subcellular location">
    <subcellularLocation>
        <location evidence="1">Nucleus</location>
    </subcellularLocation>
</comment>
<dbReference type="Gene3D" id="3.90.228.10">
    <property type="match status" value="1"/>
</dbReference>
<dbReference type="InterPro" id="IPR036930">
    <property type="entry name" value="WGR_dom_sf"/>
</dbReference>
<dbReference type="SUPFAM" id="SSF47587">
    <property type="entry name" value="Domain of poly(ADP-ribose) polymerase"/>
    <property type="match status" value="1"/>
</dbReference>
<keyword evidence="12" id="KW-0539">Nucleus</keyword>
<feature type="domain" description="PARP catalytic" evidence="17">
    <location>
        <begin position="310"/>
        <end position="544"/>
    </location>
</feature>
<dbReference type="InterPro" id="IPR050800">
    <property type="entry name" value="ARTD/PARP"/>
</dbReference>
<keyword evidence="4" id="KW-0548">Nucleotidyltransferase</keyword>
<evidence type="ECO:0000259" key="19">
    <source>
        <dbReference type="PROSITE" id="PS51977"/>
    </source>
</evidence>
<evidence type="ECO:0000256" key="4">
    <source>
        <dbReference type="ARBA" id="ARBA00022695"/>
    </source>
</evidence>
<protein>
    <recommendedName>
        <fullName evidence="15">Poly [ADP-ribose] polymerase</fullName>
        <shortName evidence="15">PARP</shortName>
        <ecNumber evidence="15">2.4.2.-</ecNumber>
    </recommendedName>
</protein>
<comment type="similarity">
    <text evidence="13">Belongs to the ARTD/PARP family.</text>
</comment>
<dbReference type="CDD" id="cd01437">
    <property type="entry name" value="parp_like"/>
    <property type="match status" value="1"/>
</dbReference>
<evidence type="ECO:0000256" key="1">
    <source>
        <dbReference type="ARBA" id="ARBA00004123"/>
    </source>
</evidence>
<evidence type="ECO:0000256" key="2">
    <source>
        <dbReference type="ARBA" id="ARBA00022676"/>
    </source>
</evidence>
<evidence type="ECO:0000256" key="14">
    <source>
        <dbReference type="ARBA" id="ARBA00033987"/>
    </source>
</evidence>
<evidence type="ECO:0000256" key="9">
    <source>
        <dbReference type="ARBA" id="ARBA00022833"/>
    </source>
</evidence>
<evidence type="ECO:0000256" key="10">
    <source>
        <dbReference type="ARBA" id="ARBA00023027"/>
    </source>
</evidence>
<dbReference type="VEuPathDB" id="FungiDB:HMPREF1541_01179"/>
<feature type="domain" description="WGR" evidence="19">
    <location>
        <begin position="47"/>
        <end position="147"/>
    </location>
</feature>
<dbReference type="RefSeq" id="XP_008711701.1">
    <property type="nucleotide sequence ID" value="XM_008713479.1"/>
</dbReference>
<keyword evidence="9" id="KW-0862">Zinc</keyword>
<dbReference type="GO" id="GO:0005730">
    <property type="term" value="C:nucleolus"/>
    <property type="evidence" value="ECO:0007669"/>
    <property type="project" value="TreeGrafter"/>
</dbReference>
<evidence type="ECO:0000256" key="15">
    <source>
        <dbReference type="RuleBase" id="RU362114"/>
    </source>
</evidence>
<feature type="compositionally biased region" description="Low complexity" evidence="16">
    <location>
        <begin position="10"/>
        <end position="29"/>
    </location>
</feature>
<evidence type="ECO:0000256" key="5">
    <source>
        <dbReference type="ARBA" id="ARBA00022723"/>
    </source>
</evidence>
<evidence type="ECO:0000256" key="3">
    <source>
        <dbReference type="ARBA" id="ARBA00022679"/>
    </source>
</evidence>